<proteinExistence type="predicted"/>
<dbReference type="InterPro" id="IPR001647">
    <property type="entry name" value="HTH_TetR"/>
</dbReference>
<dbReference type="PANTHER" id="PTHR43479:SF11">
    <property type="entry name" value="ACREF_ENVCD OPERON REPRESSOR-RELATED"/>
    <property type="match status" value="1"/>
</dbReference>
<dbReference type="Gene3D" id="1.10.10.60">
    <property type="entry name" value="Homeodomain-like"/>
    <property type="match status" value="1"/>
</dbReference>
<dbReference type="Pfam" id="PF00440">
    <property type="entry name" value="TetR_N"/>
    <property type="match status" value="1"/>
</dbReference>
<dbReference type="SUPFAM" id="SSF48498">
    <property type="entry name" value="Tetracyclin repressor-like, C-terminal domain"/>
    <property type="match status" value="1"/>
</dbReference>
<dbReference type="InterPro" id="IPR036271">
    <property type="entry name" value="Tet_transcr_reg_TetR-rel_C_sf"/>
</dbReference>
<protein>
    <submittedName>
        <fullName evidence="4">TetR/AcrR family transcriptional regulator</fullName>
    </submittedName>
</protein>
<dbReference type="SUPFAM" id="SSF46689">
    <property type="entry name" value="Homeodomain-like"/>
    <property type="match status" value="1"/>
</dbReference>
<evidence type="ECO:0000313" key="5">
    <source>
        <dbReference type="Proteomes" id="UP000683246"/>
    </source>
</evidence>
<accession>A0A8J8MLS0</accession>
<organism evidence="4 5">
    <name type="scientific">Vallitalea pronyensis</name>
    <dbReference type="NCBI Taxonomy" id="1348613"/>
    <lineage>
        <taxon>Bacteria</taxon>
        <taxon>Bacillati</taxon>
        <taxon>Bacillota</taxon>
        <taxon>Clostridia</taxon>
        <taxon>Lachnospirales</taxon>
        <taxon>Vallitaleaceae</taxon>
        <taxon>Vallitalea</taxon>
    </lineage>
</organism>
<dbReference type="InterPro" id="IPR023772">
    <property type="entry name" value="DNA-bd_HTH_TetR-type_CS"/>
</dbReference>
<keyword evidence="5" id="KW-1185">Reference proteome</keyword>
<name>A0A8J8MLS0_9FIRM</name>
<gene>
    <name evidence="4" type="ORF">HZI73_17695</name>
</gene>
<dbReference type="AlphaFoldDB" id="A0A8J8MLS0"/>
<feature type="DNA-binding region" description="H-T-H motif" evidence="2">
    <location>
        <begin position="33"/>
        <end position="52"/>
    </location>
</feature>
<dbReference type="KEGG" id="vpy:HZI73_17695"/>
<dbReference type="Gene3D" id="1.10.357.10">
    <property type="entry name" value="Tetracycline Repressor, domain 2"/>
    <property type="match status" value="1"/>
</dbReference>
<dbReference type="GO" id="GO:0003677">
    <property type="term" value="F:DNA binding"/>
    <property type="evidence" value="ECO:0007669"/>
    <property type="project" value="UniProtKB-UniRule"/>
</dbReference>
<dbReference type="RefSeq" id="WP_212694706.1">
    <property type="nucleotide sequence ID" value="NZ_CP058649.1"/>
</dbReference>
<evidence type="ECO:0000313" key="4">
    <source>
        <dbReference type="EMBL" id="QUI24015.1"/>
    </source>
</evidence>
<dbReference type="InterPro" id="IPR009057">
    <property type="entry name" value="Homeodomain-like_sf"/>
</dbReference>
<keyword evidence="1 2" id="KW-0238">DNA-binding</keyword>
<dbReference type="PANTHER" id="PTHR43479">
    <property type="entry name" value="ACREF/ENVCD OPERON REPRESSOR-RELATED"/>
    <property type="match status" value="1"/>
</dbReference>
<dbReference type="InterPro" id="IPR050624">
    <property type="entry name" value="HTH-type_Tx_Regulator"/>
</dbReference>
<dbReference type="PROSITE" id="PS50977">
    <property type="entry name" value="HTH_TETR_2"/>
    <property type="match status" value="1"/>
</dbReference>
<sequence>MNEKFFKLDSEKQERILNAALNEFASFGYDKASTNNIVKNAGISKGLLFHYFNSKKELYYFLYNYSVDYAIEKFNGEMDYQEKDLLLFLEKTLFIKIQLMRKYPNLFNFFISCYMDTAKEAKELNIMNDARALELKNNAYKHMDYTLFREDMDFARMMATIEGTLEQFSTNEMRKLQITGGELDLDYMYNEITAYTAMFRRLFYKPEHGGGK</sequence>
<dbReference type="EMBL" id="CP058649">
    <property type="protein sequence ID" value="QUI24015.1"/>
    <property type="molecule type" value="Genomic_DNA"/>
</dbReference>
<evidence type="ECO:0000256" key="1">
    <source>
        <dbReference type="ARBA" id="ARBA00023125"/>
    </source>
</evidence>
<evidence type="ECO:0000259" key="3">
    <source>
        <dbReference type="PROSITE" id="PS50977"/>
    </source>
</evidence>
<feature type="domain" description="HTH tetR-type" evidence="3">
    <location>
        <begin position="10"/>
        <end position="70"/>
    </location>
</feature>
<reference evidence="4" key="1">
    <citation type="submission" date="2020-07" db="EMBL/GenBank/DDBJ databases">
        <title>Vallitalea pronyensis genome.</title>
        <authorList>
            <person name="Postec A."/>
        </authorList>
    </citation>
    <scope>NUCLEOTIDE SEQUENCE</scope>
    <source>
        <strain evidence="4">FatNI3</strain>
    </source>
</reference>
<dbReference type="PROSITE" id="PS01081">
    <property type="entry name" value="HTH_TETR_1"/>
    <property type="match status" value="1"/>
</dbReference>
<evidence type="ECO:0000256" key="2">
    <source>
        <dbReference type="PROSITE-ProRule" id="PRU00335"/>
    </source>
</evidence>
<dbReference type="PRINTS" id="PR00455">
    <property type="entry name" value="HTHTETR"/>
</dbReference>
<dbReference type="Proteomes" id="UP000683246">
    <property type="component" value="Chromosome"/>
</dbReference>